<dbReference type="Proteomes" id="UP000054485">
    <property type="component" value="Unassembled WGS sequence"/>
</dbReference>
<dbReference type="HOGENOM" id="CLU_3088868_0_0_1"/>
<name>A0A0D0BRR3_9AGAM</name>
<dbReference type="InParanoid" id="A0A0D0BRR3"/>
<proteinExistence type="predicted"/>
<reference evidence="2" key="2">
    <citation type="submission" date="2015-01" db="EMBL/GenBank/DDBJ databases">
        <title>Evolutionary Origins and Diversification of the Mycorrhizal Mutualists.</title>
        <authorList>
            <consortium name="DOE Joint Genome Institute"/>
            <consortium name="Mycorrhizal Genomics Consortium"/>
            <person name="Kohler A."/>
            <person name="Kuo A."/>
            <person name="Nagy L.G."/>
            <person name="Floudas D."/>
            <person name="Copeland A."/>
            <person name="Barry K.W."/>
            <person name="Cichocki N."/>
            <person name="Veneault-Fourrey C."/>
            <person name="LaButti K."/>
            <person name="Lindquist E.A."/>
            <person name="Lipzen A."/>
            <person name="Lundell T."/>
            <person name="Morin E."/>
            <person name="Murat C."/>
            <person name="Riley R."/>
            <person name="Ohm R."/>
            <person name="Sun H."/>
            <person name="Tunlid A."/>
            <person name="Henrissat B."/>
            <person name="Grigoriev I.V."/>
            <person name="Hibbett D.S."/>
            <person name="Martin F."/>
        </authorList>
    </citation>
    <scope>NUCLEOTIDE SEQUENCE [LARGE SCALE GENOMIC DNA]</scope>
    <source>
        <strain evidence="2">UH-Slu-Lm8-n1</strain>
    </source>
</reference>
<evidence type="ECO:0000313" key="1">
    <source>
        <dbReference type="EMBL" id="KIK45728.1"/>
    </source>
</evidence>
<organism evidence="1 2">
    <name type="scientific">Suillus luteus UH-Slu-Lm8-n1</name>
    <dbReference type="NCBI Taxonomy" id="930992"/>
    <lineage>
        <taxon>Eukaryota</taxon>
        <taxon>Fungi</taxon>
        <taxon>Dikarya</taxon>
        <taxon>Basidiomycota</taxon>
        <taxon>Agaricomycotina</taxon>
        <taxon>Agaricomycetes</taxon>
        <taxon>Agaricomycetidae</taxon>
        <taxon>Boletales</taxon>
        <taxon>Suillineae</taxon>
        <taxon>Suillaceae</taxon>
        <taxon>Suillus</taxon>
    </lineage>
</organism>
<reference evidence="1 2" key="1">
    <citation type="submission" date="2014-04" db="EMBL/GenBank/DDBJ databases">
        <authorList>
            <consortium name="DOE Joint Genome Institute"/>
            <person name="Kuo A."/>
            <person name="Ruytinx J."/>
            <person name="Rineau F."/>
            <person name="Colpaert J."/>
            <person name="Kohler A."/>
            <person name="Nagy L.G."/>
            <person name="Floudas D."/>
            <person name="Copeland A."/>
            <person name="Barry K.W."/>
            <person name="Cichocki N."/>
            <person name="Veneault-Fourrey C."/>
            <person name="LaButti K."/>
            <person name="Lindquist E.A."/>
            <person name="Lipzen A."/>
            <person name="Lundell T."/>
            <person name="Morin E."/>
            <person name="Murat C."/>
            <person name="Sun H."/>
            <person name="Tunlid A."/>
            <person name="Henrissat B."/>
            <person name="Grigoriev I.V."/>
            <person name="Hibbett D.S."/>
            <person name="Martin F."/>
            <person name="Nordberg H.P."/>
            <person name="Cantor M.N."/>
            <person name="Hua S.X."/>
        </authorList>
    </citation>
    <scope>NUCLEOTIDE SEQUENCE [LARGE SCALE GENOMIC DNA]</scope>
    <source>
        <strain evidence="1 2">UH-Slu-Lm8-n1</strain>
    </source>
</reference>
<sequence>MRLFRDPSTQSPIYSLITHILQAHMYIHVQYHLMPFFSTSHMILQIEIMTRR</sequence>
<evidence type="ECO:0000313" key="2">
    <source>
        <dbReference type="Proteomes" id="UP000054485"/>
    </source>
</evidence>
<accession>A0A0D0BRR3</accession>
<protein>
    <submittedName>
        <fullName evidence="1">Uncharacterized protein</fullName>
    </submittedName>
</protein>
<dbReference type="AlphaFoldDB" id="A0A0D0BRR3"/>
<gene>
    <name evidence="1" type="ORF">CY34DRAFT_801188</name>
</gene>
<keyword evidence="2" id="KW-1185">Reference proteome</keyword>
<dbReference type="EMBL" id="KN835168">
    <property type="protein sequence ID" value="KIK45728.1"/>
    <property type="molecule type" value="Genomic_DNA"/>
</dbReference>